<dbReference type="EMBL" id="SMFK01000008">
    <property type="protein sequence ID" value="TDD95899.1"/>
    <property type="molecule type" value="Genomic_DNA"/>
</dbReference>
<feature type="transmembrane region" description="Helical" evidence="1">
    <location>
        <begin position="43"/>
        <end position="59"/>
    </location>
</feature>
<keyword evidence="1" id="KW-0472">Membrane</keyword>
<comment type="caution">
    <text evidence="2">The sequence shown here is derived from an EMBL/GenBank/DDBJ whole genome shotgun (WGS) entry which is preliminary data.</text>
</comment>
<evidence type="ECO:0000256" key="1">
    <source>
        <dbReference type="SAM" id="Phobius"/>
    </source>
</evidence>
<sequence>MRKKHSINTFTFNNDKLATLVINFIINSSASISLIVRQKTKLFSTYILFIIIFINFNTLQAQVQNDGELYISGSSVFYDGSNGFNFGLGSTTTSRNKLDYGVLSFSNGVSWDGANDMNFVDGYVETQSNTAFILPIGQAGIYAPIQVIPSNFEGVGAAYFRSSLNSIGSVLEESISSISSVEYWDIIGNGVKAGISLSWRSSSAISDLTSSSLPNLTIVGWNGSAWVSIPSTVDEYSIQGEISSLISGSISSNVEVDLSAYSAFSFGATTNQLLVPKFDKVELMVYINNNRLYIDATLPITAINIYDIMGKKIFSEHLNGDLKYNLLFNHSDEIYIAKIELDNGASTITKKIINKNYN</sequence>
<keyword evidence="1" id="KW-1133">Transmembrane helix</keyword>
<accession>A0A4R5CAQ0</accession>
<evidence type="ECO:0000313" key="3">
    <source>
        <dbReference type="Proteomes" id="UP000295479"/>
    </source>
</evidence>
<name>A0A4R5CAQ0_9FLAO</name>
<dbReference type="Proteomes" id="UP000295479">
    <property type="component" value="Unassembled WGS sequence"/>
</dbReference>
<organism evidence="2 3">
    <name type="scientific">Flavobacterium cellulosilyticum</name>
    <dbReference type="NCBI Taxonomy" id="2541731"/>
    <lineage>
        <taxon>Bacteria</taxon>
        <taxon>Pseudomonadati</taxon>
        <taxon>Bacteroidota</taxon>
        <taxon>Flavobacteriia</taxon>
        <taxon>Flavobacteriales</taxon>
        <taxon>Flavobacteriaceae</taxon>
        <taxon>Flavobacterium</taxon>
    </lineage>
</organism>
<reference evidence="2 3" key="1">
    <citation type="submission" date="2019-03" db="EMBL/GenBank/DDBJ databases">
        <title>Flavobacterium AR-3-4 sp. nov. isolated from arctic soil.</title>
        <authorList>
            <person name="Chaudhary D.K."/>
        </authorList>
    </citation>
    <scope>NUCLEOTIDE SEQUENCE [LARGE SCALE GENOMIC DNA]</scope>
    <source>
        <strain evidence="2 3">AR-3-4</strain>
    </source>
</reference>
<keyword evidence="1" id="KW-0812">Transmembrane</keyword>
<dbReference type="RefSeq" id="WP_132006369.1">
    <property type="nucleotide sequence ID" value="NZ_SMFK01000008.1"/>
</dbReference>
<proteinExistence type="predicted"/>
<evidence type="ECO:0008006" key="4">
    <source>
        <dbReference type="Google" id="ProtNLM"/>
    </source>
</evidence>
<dbReference type="AlphaFoldDB" id="A0A4R5CAQ0"/>
<gene>
    <name evidence="2" type="ORF">E0F76_12370</name>
</gene>
<evidence type="ECO:0000313" key="2">
    <source>
        <dbReference type="EMBL" id="TDD95899.1"/>
    </source>
</evidence>
<keyword evidence="3" id="KW-1185">Reference proteome</keyword>
<dbReference type="OrthoDB" id="1652165at2"/>
<protein>
    <recommendedName>
        <fullName evidence="4">T9SS type A sorting domain-containing protein</fullName>
    </recommendedName>
</protein>